<sequence length="322" mass="36989">MIIDPIPIEVKLYKPALSIPNTVDSIRYYEGFDIRGLDPQIGQIFQIFVSHLYLKFDHQPIADQKVYGSTFYHPESDIAALVFHSGALFIHPKLKTYKPVRFSTVKNLFESLIVPESEYTKTAVVIDLPTDLQIQGINVQIYIDQSPISFPSAKHNNYESQEMSHIAPFSLRIIDFNIITMYDDPPHLVSPNDYRRQVASIPNFKTTFTGEIGIEYTPQIFTQIFSKFNLSRNIFDFFYFLFDIGNNRFEIFHISGSKFSILRVIQQVAVEATRLPNVDENSSVLFDNVDITELGAKKHSIVIREKEFGPVNALLLIPRNMQ</sequence>
<organism evidence="1 2">
    <name type="scientific">Tritrichomonas musculus</name>
    <dbReference type="NCBI Taxonomy" id="1915356"/>
    <lineage>
        <taxon>Eukaryota</taxon>
        <taxon>Metamonada</taxon>
        <taxon>Parabasalia</taxon>
        <taxon>Tritrichomonadida</taxon>
        <taxon>Tritrichomonadidae</taxon>
        <taxon>Tritrichomonas</taxon>
    </lineage>
</organism>
<accession>A0ABR2JWG4</accession>
<evidence type="ECO:0000313" key="1">
    <source>
        <dbReference type="EMBL" id="KAK8883226.1"/>
    </source>
</evidence>
<keyword evidence="2" id="KW-1185">Reference proteome</keyword>
<name>A0ABR2JWG4_9EUKA</name>
<proteinExistence type="predicted"/>
<comment type="caution">
    <text evidence="1">The sequence shown here is derived from an EMBL/GenBank/DDBJ whole genome shotgun (WGS) entry which is preliminary data.</text>
</comment>
<dbReference type="Proteomes" id="UP001470230">
    <property type="component" value="Unassembled WGS sequence"/>
</dbReference>
<dbReference type="EMBL" id="JAPFFF010000009">
    <property type="protein sequence ID" value="KAK8883226.1"/>
    <property type="molecule type" value="Genomic_DNA"/>
</dbReference>
<reference evidence="1 2" key="1">
    <citation type="submission" date="2024-04" db="EMBL/GenBank/DDBJ databases">
        <title>Tritrichomonas musculus Genome.</title>
        <authorList>
            <person name="Alves-Ferreira E."/>
            <person name="Grigg M."/>
            <person name="Lorenzi H."/>
            <person name="Galac M."/>
        </authorList>
    </citation>
    <scope>NUCLEOTIDE SEQUENCE [LARGE SCALE GENOMIC DNA]</scope>
    <source>
        <strain evidence="1 2">EAF2021</strain>
    </source>
</reference>
<protein>
    <submittedName>
        <fullName evidence="1">Uncharacterized protein</fullName>
    </submittedName>
</protein>
<gene>
    <name evidence="1" type="ORF">M9Y10_045877</name>
</gene>
<evidence type="ECO:0000313" key="2">
    <source>
        <dbReference type="Proteomes" id="UP001470230"/>
    </source>
</evidence>